<organism evidence="2">
    <name type="scientific">Mytilinidion resinicola</name>
    <dbReference type="NCBI Taxonomy" id="574789"/>
    <lineage>
        <taxon>Eukaryota</taxon>
        <taxon>Fungi</taxon>
        <taxon>Dikarya</taxon>
        <taxon>Ascomycota</taxon>
        <taxon>Pezizomycotina</taxon>
        <taxon>Dothideomycetes</taxon>
        <taxon>Pleosporomycetidae</taxon>
        <taxon>Mytilinidiales</taxon>
        <taxon>Mytilinidiaceae</taxon>
        <taxon>Mytilinidion</taxon>
    </lineage>
</organism>
<dbReference type="AlphaFoldDB" id="A0A6A6YAK4"/>
<evidence type="ECO:0000313" key="4">
    <source>
        <dbReference type="RefSeq" id="XP_033572613.1"/>
    </source>
</evidence>
<evidence type="ECO:0000256" key="1">
    <source>
        <dbReference type="SAM" id="MobiDB-lite"/>
    </source>
</evidence>
<dbReference type="EMBL" id="MU003709">
    <property type="protein sequence ID" value="KAF2805649.1"/>
    <property type="molecule type" value="Genomic_DNA"/>
</dbReference>
<keyword evidence="3" id="KW-1185">Reference proteome</keyword>
<gene>
    <name evidence="2 4" type="ORF">BDZ99DRAFT_108985</name>
</gene>
<accession>A0A6A6YAK4</accession>
<dbReference type="GeneID" id="54453278"/>
<evidence type="ECO:0000313" key="3">
    <source>
        <dbReference type="Proteomes" id="UP000504636"/>
    </source>
</evidence>
<sequence length="192" mass="20024">MAVLQPLRSPALSALTKHPAPAGLQALSTASSTRHHGLSIPSPCHKGAVCMSPGCRHAVAHPQSAPPAARPGVLVLVLEQKHLGPRASASASASELTVTPARVSLSNWPTHRIPYQSGPLPAAGRFAQPNQAFLPQTSLRAGVLSEAASWCGVCDVAKASVRATRPRSVSESSTSRKLLPAPGCRRHDFRVP</sequence>
<reference evidence="4" key="2">
    <citation type="submission" date="2020-04" db="EMBL/GenBank/DDBJ databases">
        <authorList>
            <consortium name="NCBI Genome Project"/>
        </authorList>
    </citation>
    <scope>NUCLEOTIDE SEQUENCE</scope>
    <source>
        <strain evidence="4">CBS 304.34</strain>
    </source>
</reference>
<dbReference type="OrthoDB" id="10627845at2759"/>
<proteinExistence type="predicted"/>
<dbReference type="Proteomes" id="UP000504636">
    <property type="component" value="Unplaced"/>
</dbReference>
<feature type="region of interest" description="Disordered" evidence="1">
    <location>
        <begin position="165"/>
        <end position="192"/>
    </location>
</feature>
<protein>
    <submittedName>
        <fullName evidence="2 4">Uncharacterized protein</fullName>
    </submittedName>
</protein>
<reference evidence="2 4" key="1">
    <citation type="journal article" date="2020" name="Stud. Mycol.">
        <title>101 Dothideomycetes genomes: a test case for predicting lifestyles and emergence of pathogens.</title>
        <authorList>
            <person name="Haridas S."/>
            <person name="Albert R."/>
            <person name="Binder M."/>
            <person name="Bloem J."/>
            <person name="Labutti K."/>
            <person name="Salamov A."/>
            <person name="Andreopoulos B."/>
            <person name="Baker S."/>
            <person name="Barry K."/>
            <person name="Bills G."/>
            <person name="Bluhm B."/>
            <person name="Cannon C."/>
            <person name="Castanera R."/>
            <person name="Culley D."/>
            <person name="Daum C."/>
            <person name="Ezra D."/>
            <person name="Gonzalez J."/>
            <person name="Henrissat B."/>
            <person name="Kuo A."/>
            <person name="Liang C."/>
            <person name="Lipzen A."/>
            <person name="Lutzoni F."/>
            <person name="Magnuson J."/>
            <person name="Mondo S."/>
            <person name="Nolan M."/>
            <person name="Ohm R."/>
            <person name="Pangilinan J."/>
            <person name="Park H.-J."/>
            <person name="Ramirez L."/>
            <person name="Alfaro M."/>
            <person name="Sun H."/>
            <person name="Tritt A."/>
            <person name="Yoshinaga Y."/>
            <person name="Zwiers L.-H."/>
            <person name="Turgeon B."/>
            <person name="Goodwin S."/>
            <person name="Spatafora J."/>
            <person name="Crous P."/>
            <person name="Grigoriev I."/>
        </authorList>
    </citation>
    <scope>NUCLEOTIDE SEQUENCE</scope>
    <source>
        <strain evidence="2 4">CBS 304.34</strain>
    </source>
</reference>
<name>A0A6A6YAK4_9PEZI</name>
<reference evidence="4" key="3">
    <citation type="submission" date="2025-04" db="UniProtKB">
        <authorList>
            <consortium name="RefSeq"/>
        </authorList>
    </citation>
    <scope>IDENTIFICATION</scope>
    <source>
        <strain evidence="4">CBS 304.34</strain>
    </source>
</reference>
<evidence type="ECO:0000313" key="2">
    <source>
        <dbReference type="EMBL" id="KAF2805649.1"/>
    </source>
</evidence>
<dbReference type="RefSeq" id="XP_033572613.1">
    <property type="nucleotide sequence ID" value="XM_033712385.1"/>
</dbReference>
<feature type="compositionally biased region" description="Polar residues" evidence="1">
    <location>
        <begin position="167"/>
        <end position="176"/>
    </location>
</feature>